<protein>
    <submittedName>
        <fullName evidence="1">Uncharacterized protein</fullName>
    </submittedName>
</protein>
<evidence type="ECO:0000313" key="1">
    <source>
        <dbReference type="EMBL" id="RPA80801.1"/>
    </source>
</evidence>
<proteinExistence type="predicted"/>
<accession>A0A3N4I9D0</accession>
<name>A0A3N4I9D0_ASCIM</name>
<evidence type="ECO:0000313" key="2">
    <source>
        <dbReference type="Proteomes" id="UP000275078"/>
    </source>
</evidence>
<dbReference type="EMBL" id="ML119684">
    <property type="protein sequence ID" value="RPA80801.1"/>
    <property type="molecule type" value="Genomic_DNA"/>
</dbReference>
<dbReference type="Proteomes" id="UP000275078">
    <property type="component" value="Unassembled WGS sequence"/>
</dbReference>
<reference evidence="1 2" key="1">
    <citation type="journal article" date="2018" name="Nat. Ecol. Evol.">
        <title>Pezizomycetes genomes reveal the molecular basis of ectomycorrhizal truffle lifestyle.</title>
        <authorList>
            <person name="Murat C."/>
            <person name="Payen T."/>
            <person name="Noel B."/>
            <person name="Kuo A."/>
            <person name="Morin E."/>
            <person name="Chen J."/>
            <person name="Kohler A."/>
            <person name="Krizsan K."/>
            <person name="Balestrini R."/>
            <person name="Da Silva C."/>
            <person name="Montanini B."/>
            <person name="Hainaut M."/>
            <person name="Levati E."/>
            <person name="Barry K.W."/>
            <person name="Belfiori B."/>
            <person name="Cichocki N."/>
            <person name="Clum A."/>
            <person name="Dockter R.B."/>
            <person name="Fauchery L."/>
            <person name="Guy J."/>
            <person name="Iotti M."/>
            <person name="Le Tacon F."/>
            <person name="Lindquist E.A."/>
            <person name="Lipzen A."/>
            <person name="Malagnac F."/>
            <person name="Mello A."/>
            <person name="Molinier V."/>
            <person name="Miyauchi S."/>
            <person name="Poulain J."/>
            <person name="Riccioni C."/>
            <person name="Rubini A."/>
            <person name="Sitrit Y."/>
            <person name="Splivallo R."/>
            <person name="Traeger S."/>
            <person name="Wang M."/>
            <person name="Zifcakova L."/>
            <person name="Wipf D."/>
            <person name="Zambonelli A."/>
            <person name="Paolocci F."/>
            <person name="Nowrousian M."/>
            <person name="Ottonello S."/>
            <person name="Baldrian P."/>
            <person name="Spatafora J.W."/>
            <person name="Henrissat B."/>
            <person name="Nagy L.G."/>
            <person name="Aury J.M."/>
            <person name="Wincker P."/>
            <person name="Grigoriev I.V."/>
            <person name="Bonfante P."/>
            <person name="Martin F.M."/>
        </authorList>
    </citation>
    <scope>NUCLEOTIDE SEQUENCE [LARGE SCALE GENOMIC DNA]</scope>
    <source>
        <strain evidence="1 2">RN42</strain>
    </source>
</reference>
<sequence length="218" mass="24610">MAMEDAKDICWSQVEKQNLQERDATAKWVPPHQGRYHGLTDNQICSQTFAHFHALQHVSIPDPSSHSSALDTTLSSTKTVISFPILRSSFIGHVLDLSRIVVSVLFSWGMSHLVQRIKKGSRKEKRGEDVVYEEVRAIRKRAGHYGFEKVFPRTKETFGKNGDRQFTTHNRIQMDIETAMHTNGEGHSVRIQTSIMQAAVELQGCQCPNGKGCGVRKH</sequence>
<gene>
    <name evidence="1" type="ORF">BJ508DRAFT_376771</name>
</gene>
<dbReference type="AlphaFoldDB" id="A0A3N4I9D0"/>
<organism evidence="1 2">
    <name type="scientific">Ascobolus immersus RN42</name>
    <dbReference type="NCBI Taxonomy" id="1160509"/>
    <lineage>
        <taxon>Eukaryota</taxon>
        <taxon>Fungi</taxon>
        <taxon>Dikarya</taxon>
        <taxon>Ascomycota</taxon>
        <taxon>Pezizomycotina</taxon>
        <taxon>Pezizomycetes</taxon>
        <taxon>Pezizales</taxon>
        <taxon>Ascobolaceae</taxon>
        <taxon>Ascobolus</taxon>
    </lineage>
</organism>
<keyword evidence="2" id="KW-1185">Reference proteome</keyword>